<keyword evidence="6" id="KW-1185">Reference proteome</keyword>
<sequence>MKIGDLSRLTSTRVETIRFYEKEGLIPPPGRTHSNYRVYETSHLNRLSFIRRSRDLGFTLDEVRKLLALADDREAPCADVDALAAEHIKEIDKKVRDLMALRDQLARKLSDCDGASIAECRIIEALAPAPDLAA</sequence>
<dbReference type="PRINTS" id="PR00040">
    <property type="entry name" value="HTHMERR"/>
</dbReference>
<feature type="domain" description="HTH merR-type" evidence="4">
    <location>
        <begin position="1"/>
        <end position="69"/>
    </location>
</feature>
<accession>A0ABT6N582</accession>
<dbReference type="InterPro" id="IPR047057">
    <property type="entry name" value="MerR_fam"/>
</dbReference>
<gene>
    <name evidence="5" type="ORF">QGN17_16130</name>
</gene>
<dbReference type="CDD" id="cd04785">
    <property type="entry name" value="HTH_CadR-PbrR-like"/>
    <property type="match status" value="1"/>
</dbReference>
<evidence type="ECO:0000259" key="4">
    <source>
        <dbReference type="PROSITE" id="PS50937"/>
    </source>
</evidence>
<dbReference type="SUPFAM" id="SSF46955">
    <property type="entry name" value="Putative DNA-binding domain"/>
    <property type="match status" value="1"/>
</dbReference>
<dbReference type="RefSeq" id="WP_281045618.1">
    <property type="nucleotide sequence ID" value="NZ_JARYGZ010000002.1"/>
</dbReference>
<organism evidence="5 6">
    <name type="scientific">Sphingomonas oryzagri</name>
    <dbReference type="NCBI Taxonomy" id="3042314"/>
    <lineage>
        <taxon>Bacteria</taxon>
        <taxon>Pseudomonadati</taxon>
        <taxon>Pseudomonadota</taxon>
        <taxon>Alphaproteobacteria</taxon>
        <taxon>Sphingomonadales</taxon>
        <taxon>Sphingomonadaceae</taxon>
        <taxon>Sphingomonas</taxon>
    </lineage>
</organism>
<dbReference type="Proteomes" id="UP001160625">
    <property type="component" value="Unassembled WGS sequence"/>
</dbReference>
<keyword evidence="1" id="KW-0805">Transcription regulation</keyword>
<dbReference type="PROSITE" id="PS50937">
    <property type="entry name" value="HTH_MERR_2"/>
    <property type="match status" value="1"/>
</dbReference>
<protein>
    <submittedName>
        <fullName evidence="5">Helix-turn-helix domain-containing protein</fullName>
    </submittedName>
</protein>
<reference evidence="5" key="1">
    <citation type="submission" date="2023-04" db="EMBL/GenBank/DDBJ databases">
        <title>Sphingomonas sp. MAHUQ-71 isolated from rice field.</title>
        <authorList>
            <person name="Huq M.A."/>
        </authorList>
    </citation>
    <scope>NUCLEOTIDE SEQUENCE</scope>
    <source>
        <strain evidence="5">MAHUQ-71</strain>
    </source>
</reference>
<dbReference type="SMART" id="SM00422">
    <property type="entry name" value="HTH_MERR"/>
    <property type="match status" value="1"/>
</dbReference>
<proteinExistence type="predicted"/>
<dbReference type="PANTHER" id="PTHR30204:SF94">
    <property type="entry name" value="HEAVY METAL-DEPENDENT TRANSCRIPTIONAL REGULATOR HI_0293-RELATED"/>
    <property type="match status" value="1"/>
</dbReference>
<comment type="caution">
    <text evidence="5">The sequence shown here is derived from an EMBL/GenBank/DDBJ whole genome shotgun (WGS) entry which is preliminary data.</text>
</comment>
<dbReference type="InterPro" id="IPR015358">
    <property type="entry name" value="Tscrpt_reg_MerR_DNA-bd"/>
</dbReference>
<evidence type="ECO:0000256" key="1">
    <source>
        <dbReference type="ARBA" id="ARBA00023015"/>
    </source>
</evidence>
<evidence type="ECO:0000256" key="2">
    <source>
        <dbReference type="ARBA" id="ARBA00023125"/>
    </source>
</evidence>
<keyword evidence="2" id="KW-0238">DNA-binding</keyword>
<dbReference type="Pfam" id="PF09278">
    <property type="entry name" value="MerR-DNA-bind"/>
    <property type="match status" value="1"/>
</dbReference>
<dbReference type="Pfam" id="PF00376">
    <property type="entry name" value="MerR"/>
    <property type="match status" value="1"/>
</dbReference>
<keyword evidence="3" id="KW-0804">Transcription</keyword>
<dbReference type="EMBL" id="JARYGZ010000002">
    <property type="protein sequence ID" value="MDH7640266.1"/>
    <property type="molecule type" value="Genomic_DNA"/>
</dbReference>
<evidence type="ECO:0000313" key="5">
    <source>
        <dbReference type="EMBL" id="MDH7640266.1"/>
    </source>
</evidence>
<evidence type="ECO:0000313" key="6">
    <source>
        <dbReference type="Proteomes" id="UP001160625"/>
    </source>
</evidence>
<dbReference type="InterPro" id="IPR009061">
    <property type="entry name" value="DNA-bd_dom_put_sf"/>
</dbReference>
<dbReference type="Gene3D" id="1.10.1660.10">
    <property type="match status" value="1"/>
</dbReference>
<dbReference type="InterPro" id="IPR000551">
    <property type="entry name" value="MerR-type_HTH_dom"/>
</dbReference>
<dbReference type="PANTHER" id="PTHR30204">
    <property type="entry name" value="REDOX-CYCLING DRUG-SENSING TRANSCRIPTIONAL ACTIVATOR SOXR"/>
    <property type="match status" value="1"/>
</dbReference>
<evidence type="ECO:0000256" key="3">
    <source>
        <dbReference type="ARBA" id="ARBA00023163"/>
    </source>
</evidence>
<name>A0ABT6N582_9SPHN</name>